<gene>
    <name evidence="9" type="primary">flhD</name>
    <name evidence="9" type="ORF">PSI9734_01445</name>
</gene>
<keyword evidence="4" id="KW-0238">DNA-binding</keyword>
<evidence type="ECO:0000313" key="9">
    <source>
        <dbReference type="EMBL" id="CAB0151027.1"/>
    </source>
</evidence>
<keyword evidence="5" id="KW-1015">Disulfide bond</keyword>
<dbReference type="GO" id="GO:0045893">
    <property type="term" value="P:positive regulation of DNA-templated transcription"/>
    <property type="evidence" value="ECO:0007669"/>
    <property type="project" value="InterPro"/>
</dbReference>
<dbReference type="Pfam" id="PF05247">
    <property type="entry name" value="FlhD"/>
    <property type="match status" value="1"/>
</dbReference>
<evidence type="ECO:0000313" key="10">
    <source>
        <dbReference type="Proteomes" id="UP000481517"/>
    </source>
</evidence>
<dbReference type="GO" id="GO:0003677">
    <property type="term" value="F:DNA binding"/>
    <property type="evidence" value="ECO:0007669"/>
    <property type="project" value="UniProtKB-KW"/>
</dbReference>
<evidence type="ECO:0000256" key="3">
    <source>
        <dbReference type="ARBA" id="ARBA00023015"/>
    </source>
</evidence>
<keyword evidence="1" id="KW-0963">Cytoplasm</keyword>
<organism evidence="9 10">
    <name type="scientific">Pseudidiomarina piscicola</name>
    <dbReference type="NCBI Taxonomy" id="2614830"/>
    <lineage>
        <taxon>Bacteria</taxon>
        <taxon>Pseudomonadati</taxon>
        <taxon>Pseudomonadota</taxon>
        <taxon>Gammaproteobacteria</taxon>
        <taxon>Alteromonadales</taxon>
        <taxon>Idiomarinaceae</taxon>
        <taxon>Pseudidiomarina</taxon>
    </lineage>
</organism>
<dbReference type="EMBL" id="CADCXY010000003">
    <property type="protein sequence ID" value="CAB0151027.1"/>
    <property type="molecule type" value="Genomic_DNA"/>
</dbReference>
<keyword evidence="9" id="KW-0966">Cell projection</keyword>
<evidence type="ECO:0000256" key="2">
    <source>
        <dbReference type="ARBA" id="ARBA00022795"/>
    </source>
</evidence>
<evidence type="ECO:0000256" key="1">
    <source>
        <dbReference type="ARBA" id="ARBA00022490"/>
    </source>
</evidence>
<sequence>MKSLLEEVQELNMTFLMLAQRLIADDRFAAIAKMNITDEQCNVIEKLSASDIIALSKRNQFLFSFELSGDEVERSLSTGRGSNSMTKAAHLSIALLNKEAV</sequence>
<dbReference type="Proteomes" id="UP000481517">
    <property type="component" value="Unassembled WGS sequence"/>
</dbReference>
<keyword evidence="9" id="KW-0282">Flagellum</keyword>
<dbReference type="AlphaFoldDB" id="A0A6S6WNA3"/>
<keyword evidence="2" id="KW-1005">Bacterial flagellum biogenesis</keyword>
<proteinExistence type="predicted"/>
<dbReference type="SUPFAM" id="SSF63592">
    <property type="entry name" value="Flagellar transcriptional activator FlhD"/>
    <property type="match status" value="1"/>
</dbReference>
<keyword evidence="9" id="KW-0969">Cilium</keyword>
<dbReference type="InterPro" id="IPR023559">
    <property type="entry name" value="Flagellar_FlhD"/>
</dbReference>
<evidence type="ECO:0000256" key="5">
    <source>
        <dbReference type="ARBA" id="ARBA00023157"/>
    </source>
</evidence>
<comment type="function">
    <text evidence="8">Functions in complex with FlhC as a master transcriptional regulator that regulates transcription of several flagellar and non-flagellar operons by binding to their promoter region. Activates expression of class 2 flagellar genes, including fliA, which is a flagellum-specific sigma factor that turns on the class 3 genes. Also regulates genes whose products function in a variety of physiological pathways.</text>
</comment>
<dbReference type="GO" id="GO:0044780">
    <property type="term" value="P:bacterial-type flagellum assembly"/>
    <property type="evidence" value="ECO:0007669"/>
    <property type="project" value="InterPro"/>
</dbReference>
<protein>
    <submittedName>
        <fullName evidence="9">Flagellar transcriptional regulator FlhD</fullName>
    </submittedName>
</protein>
<evidence type="ECO:0000256" key="7">
    <source>
        <dbReference type="ARBA" id="ARBA00023163"/>
    </source>
</evidence>
<evidence type="ECO:0000256" key="8">
    <source>
        <dbReference type="ARBA" id="ARBA00025431"/>
    </source>
</evidence>
<evidence type="ECO:0000256" key="4">
    <source>
        <dbReference type="ARBA" id="ARBA00023125"/>
    </source>
</evidence>
<dbReference type="InterPro" id="IPR036194">
    <property type="entry name" value="FlhD_sf"/>
</dbReference>
<reference evidence="9 10" key="1">
    <citation type="submission" date="2020-02" db="EMBL/GenBank/DDBJ databases">
        <authorList>
            <person name="Rodrigo-Torres L."/>
            <person name="Arahal R. D."/>
            <person name="Lucena T."/>
        </authorList>
    </citation>
    <scope>NUCLEOTIDE SEQUENCE [LARGE SCALE GENOMIC DNA]</scope>
    <source>
        <strain evidence="9 10">CECT 9734</strain>
    </source>
</reference>
<accession>A0A6S6WNA3</accession>
<keyword evidence="7" id="KW-0804">Transcription</keyword>
<keyword evidence="6" id="KW-0010">Activator</keyword>
<evidence type="ECO:0000256" key="6">
    <source>
        <dbReference type="ARBA" id="ARBA00023159"/>
    </source>
</evidence>
<name>A0A6S6WNA3_9GAMM</name>
<keyword evidence="3" id="KW-0805">Transcription regulation</keyword>
<keyword evidence="10" id="KW-1185">Reference proteome</keyword>
<dbReference type="Gene3D" id="1.10.4000.10">
    <property type="entry name" value="Flagellar transcriptional activator FlhD"/>
    <property type="match status" value="1"/>
</dbReference>